<gene>
    <name evidence="3" type="ORF">F1559_001115</name>
</gene>
<dbReference type="InterPro" id="IPR011989">
    <property type="entry name" value="ARM-like"/>
</dbReference>
<dbReference type="Pfam" id="PF11919">
    <property type="entry name" value="PSME4_C"/>
    <property type="match status" value="1"/>
</dbReference>
<evidence type="ECO:0000259" key="2">
    <source>
        <dbReference type="Pfam" id="PF11919"/>
    </source>
</evidence>
<accession>A0A7J7IDC1</accession>
<keyword evidence="4" id="KW-1185">Reference proteome</keyword>
<protein>
    <recommendedName>
        <fullName evidence="2">Proteasome activator complex subunit 4 C-terminal domain-containing protein</fullName>
    </recommendedName>
</protein>
<organism evidence="3 4">
    <name type="scientific">Cyanidiococcus yangmingshanensis</name>
    <dbReference type="NCBI Taxonomy" id="2690220"/>
    <lineage>
        <taxon>Eukaryota</taxon>
        <taxon>Rhodophyta</taxon>
        <taxon>Bangiophyceae</taxon>
        <taxon>Cyanidiales</taxon>
        <taxon>Cyanidiaceae</taxon>
        <taxon>Cyanidiococcus</taxon>
    </lineage>
</organism>
<dbReference type="InterPro" id="IPR021843">
    <property type="entry name" value="PSME4_C"/>
</dbReference>
<feature type="region of interest" description="Disordered" evidence="1">
    <location>
        <begin position="349"/>
        <end position="370"/>
    </location>
</feature>
<dbReference type="Proteomes" id="UP000530660">
    <property type="component" value="Unassembled WGS sequence"/>
</dbReference>
<sequence>MFISCVKNRAEDASGDAKQGIVFLSPEAHAFWVAEWIPRFTERLFDVLDSLERADSNPGGARLQRLEWMITAISELLQKQGQQTPVHASAWYRLFIEGAVDDRLARERPLENATKEWAIIVRALCASASDSVHCRMLMDRLLGLASAENVLPSLKAWRLRLLGQACRRYPDASELARCYGSTIGHLAMSACSAHGERALYKAGGKLFRGLMQGLSDTWSQSVHICPLSEDEQWRRVKTLWDQGYALHQSCQRVCWQQIHVMWRQPTLDTIEKAWSLFEENLAAIQRIVGDQWTTVDPDRAKAVARWLFSLRRAARWLLSGKKRVDTDSLVSSDNVSESSDADDWFDALDDIDTTTAPGTDSKGDSGPANTWNMRLTNWTPLQGNASGFIDWLPSNASQLLEQWQALVLQVAVAADPDTLQREALRPFEIAHQGFEYDGPRAQRSGRGRFRRQFALQVLDEHMIDASPWTLLRGPDLVIESLALAALEHRRSFAARAGAFAIASRDPELAVISFPNSLLKLLLSERGVLSDYPGIAQRARSLLLPACRYLSPRAMESQVLNPIWRELDYSANTYDEVALFQHRVRLESIFILLDALLPRLCSEAALFRTTIAVVLRSGCRGSWMTSVPQVHGLAMTLLMKACLRVRRLSVLGAPRSCGEDARCMEPNLDHQLREPDFATMLANVAKMGVYVEPEQHLADTAAAPRLAWLARAVAALLLVYDDLVDCAHWRNLGIQDQSSQVAQSWRRALEAAFSLANDKYRAALRQIGVLLISRLCACGIVTEDASKSSWISCIDVQELVRSMYCDAKGPLHLFISSSTSPIDAATAVSKGADLWSAIVSSVAELVPGTGVAAHLATASSVFVVTDAVSSWELVSGGPAWPRLWDGRLGTSAMISRRAGEHWTFPMLARVRCLEHLHHLMNEQERQRVSWYMDGDSDLSAASTASVELDEIERLRRLEHEILIATAIRDMNRLGRCIMKCTSQSVWRSLAVPALRYLADHARSAQAVITEEMLYHDLVLEPMSSRGLWESDPWGALLDEGAQADSNAVLRALNCLEALGRFAPPDGLRYEYLMGRASSAERDAAASTLAVWVANHSSLLAHVLEIWRAFITGLEQAASSGIANTETIVAERLFAARDTLVGFLQRACYWRQHDITESLQSLEPSLIDWCLRQLNAVIVLDGGDTNGVSSRRGNTGAGASLGQREALAQRARSTWYLLAQSRSPTLLHRALAHAAELLANSRNWSVRSTAINAIHLALNDYPFLIQRQRSLVQDTHFAGSAFRWFDDLMPFLSDTEIAVRKAAAQALASWCRWFVPNAADGDDEDALYERIIKNRWCNPNPSVDEFARALVLSCLIQSHPYDVRPRWMSDALGAMVMLAETPSGSTKQAVAVSRRREAAQAARRCLQSFCHMHRAQWTREQEQLDPSIRELLSDLWLGSPYVV</sequence>
<dbReference type="SUPFAM" id="SSF48371">
    <property type="entry name" value="ARM repeat"/>
    <property type="match status" value="1"/>
</dbReference>
<comment type="caution">
    <text evidence="3">The sequence shown here is derived from an EMBL/GenBank/DDBJ whole genome shotgun (WGS) entry which is preliminary data.</text>
</comment>
<proteinExistence type="predicted"/>
<name>A0A7J7IDC1_9RHOD</name>
<feature type="domain" description="Proteasome activator complex subunit 4 C-terminal" evidence="2">
    <location>
        <begin position="1345"/>
        <end position="1440"/>
    </location>
</feature>
<evidence type="ECO:0000313" key="4">
    <source>
        <dbReference type="Proteomes" id="UP000530660"/>
    </source>
</evidence>
<reference evidence="3 4" key="1">
    <citation type="journal article" date="2020" name="J. Phycol.">
        <title>Comparative genome analysis reveals Cyanidiococcus gen. nov., a new extremophilic red algal genus sister to Cyanidioschyzon (Cyanidioschyzonaceae, Rhodophyta).</title>
        <authorList>
            <person name="Liu S.-L."/>
            <person name="Chiang Y.-R."/>
            <person name="Yoon H.S."/>
            <person name="Fu H.-Y."/>
        </authorList>
    </citation>
    <scope>NUCLEOTIDE SEQUENCE [LARGE SCALE GENOMIC DNA]</scope>
    <source>
        <strain evidence="3 4">THAL066</strain>
    </source>
</reference>
<dbReference type="OrthoDB" id="10526474at2759"/>
<dbReference type="Gene3D" id="1.25.10.10">
    <property type="entry name" value="Leucine-rich Repeat Variant"/>
    <property type="match status" value="1"/>
</dbReference>
<dbReference type="EMBL" id="VWRR01000018">
    <property type="protein sequence ID" value="KAF6000679.1"/>
    <property type="molecule type" value="Genomic_DNA"/>
</dbReference>
<dbReference type="InterPro" id="IPR016024">
    <property type="entry name" value="ARM-type_fold"/>
</dbReference>
<evidence type="ECO:0000256" key="1">
    <source>
        <dbReference type="SAM" id="MobiDB-lite"/>
    </source>
</evidence>
<evidence type="ECO:0000313" key="3">
    <source>
        <dbReference type="EMBL" id="KAF6000679.1"/>
    </source>
</evidence>